<keyword evidence="5" id="KW-0788">Thiol protease</keyword>
<dbReference type="PROSITE" id="PS00639">
    <property type="entry name" value="THIOL_PROTEASE_HIS"/>
    <property type="match status" value="1"/>
</dbReference>
<reference evidence="9 10" key="1">
    <citation type="journal article" date="2019" name="PLoS ONE">
        <title>Genomic analyses reveal an absence of contemporary introgressive admixture between fin whales and blue whales, despite known hybrids.</title>
        <authorList>
            <person name="Westbury M.V."/>
            <person name="Petersen B."/>
            <person name="Lorenzen E.D."/>
        </authorList>
    </citation>
    <scope>NUCLEOTIDE SEQUENCE [LARGE SCALE GENOMIC DNA]</scope>
    <source>
        <strain evidence="9">FinWhale-01</strain>
    </source>
</reference>
<dbReference type="CDD" id="cd02248">
    <property type="entry name" value="Peptidase_C1A"/>
    <property type="match status" value="1"/>
</dbReference>
<dbReference type="PRINTS" id="PR00705">
    <property type="entry name" value="PAPAIN"/>
</dbReference>
<protein>
    <recommendedName>
        <fullName evidence="8">Peptidase C1A papain C-terminal domain-containing protein</fullName>
    </recommendedName>
</protein>
<dbReference type="InterPro" id="IPR038765">
    <property type="entry name" value="Papain-like_cys_pep_sf"/>
</dbReference>
<feature type="non-terminal residue" evidence="9">
    <location>
        <position position="1"/>
    </location>
</feature>
<dbReference type="OrthoDB" id="10253408at2759"/>
<dbReference type="GO" id="GO:0005764">
    <property type="term" value="C:lysosome"/>
    <property type="evidence" value="ECO:0007669"/>
    <property type="project" value="UniProtKB-SubCell"/>
</dbReference>
<dbReference type="PROSITE" id="PS00139">
    <property type="entry name" value="THIOL_PROTEASE_CYS"/>
    <property type="match status" value="1"/>
</dbReference>
<proteinExistence type="inferred from homology"/>
<keyword evidence="3" id="KW-0645">Protease</keyword>
<evidence type="ECO:0000256" key="3">
    <source>
        <dbReference type="ARBA" id="ARBA00022670"/>
    </source>
</evidence>
<dbReference type="InterPro" id="IPR025661">
    <property type="entry name" value="Pept_asp_AS"/>
</dbReference>
<dbReference type="Proteomes" id="UP000437017">
    <property type="component" value="Unassembled WGS sequence"/>
</dbReference>
<evidence type="ECO:0000313" key="10">
    <source>
        <dbReference type="Proteomes" id="UP000437017"/>
    </source>
</evidence>
<dbReference type="PANTHER" id="PTHR12411">
    <property type="entry name" value="CYSTEINE PROTEASE FAMILY C1-RELATED"/>
    <property type="match status" value="1"/>
</dbReference>
<comment type="similarity">
    <text evidence="2">Belongs to the peptidase C1 family.</text>
</comment>
<dbReference type="InterPro" id="IPR000169">
    <property type="entry name" value="Pept_cys_AS"/>
</dbReference>
<organism evidence="9 10">
    <name type="scientific">Balaenoptera physalus</name>
    <name type="common">Fin whale</name>
    <name type="synonym">Balaena physalus</name>
    <dbReference type="NCBI Taxonomy" id="9770"/>
    <lineage>
        <taxon>Eukaryota</taxon>
        <taxon>Metazoa</taxon>
        <taxon>Chordata</taxon>
        <taxon>Craniata</taxon>
        <taxon>Vertebrata</taxon>
        <taxon>Euteleostomi</taxon>
        <taxon>Mammalia</taxon>
        <taxon>Eutheria</taxon>
        <taxon>Laurasiatheria</taxon>
        <taxon>Artiodactyla</taxon>
        <taxon>Whippomorpha</taxon>
        <taxon>Cetacea</taxon>
        <taxon>Mysticeti</taxon>
        <taxon>Balaenopteridae</taxon>
        <taxon>Balaenoptera</taxon>
    </lineage>
</organism>
<evidence type="ECO:0000313" key="9">
    <source>
        <dbReference type="EMBL" id="KAB0401554.1"/>
    </source>
</evidence>
<dbReference type="InterPro" id="IPR000668">
    <property type="entry name" value="Peptidase_C1A_C"/>
</dbReference>
<evidence type="ECO:0000256" key="4">
    <source>
        <dbReference type="ARBA" id="ARBA00022801"/>
    </source>
</evidence>
<dbReference type="Gene3D" id="3.90.70.10">
    <property type="entry name" value="Cysteine proteinases"/>
    <property type="match status" value="1"/>
</dbReference>
<evidence type="ECO:0000256" key="7">
    <source>
        <dbReference type="ARBA" id="ARBA00023228"/>
    </source>
</evidence>
<sequence length="293" mass="32328">LAAPKLDLSLNAQWKLWKATHRKLYGLTSEEFRQVMNGLRNQKHKKGKVFPVPVFASIPSSLDWREKGYVTPVKNQGTCGSCWAFSATGALEGQMFRKTGKLVSLSEQNLVDCSRPQGNEGCSGGLMDNAFQYVKDNGGLDSEESYPYLGREGDGINQVSSPLPLKKDESCHYRPQSSAANDTGFVDIPKQERALMKAVATVGPISVAIDASHPTFQFYKAGIYYDPYCSSEELDHGVLVVGYGFEGADSDNNKYWLVKNSWGEDWGMDGYIKMAKDRNNNCGIATMASYPTV</sequence>
<keyword evidence="7" id="KW-0458">Lysosome</keyword>
<accession>A0A6A1Q2P9</accession>
<dbReference type="EMBL" id="SGJD01001190">
    <property type="protein sequence ID" value="KAB0401554.1"/>
    <property type="molecule type" value="Genomic_DNA"/>
</dbReference>
<evidence type="ECO:0000256" key="5">
    <source>
        <dbReference type="ARBA" id="ARBA00022807"/>
    </source>
</evidence>
<dbReference type="InterPro" id="IPR039417">
    <property type="entry name" value="Peptidase_C1A_papain-like"/>
</dbReference>
<dbReference type="AlphaFoldDB" id="A0A6A1Q2P9"/>
<name>A0A6A1Q2P9_BALPH</name>
<dbReference type="GO" id="GO:0008234">
    <property type="term" value="F:cysteine-type peptidase activity"/>
    <property type="evidence" value="ECO:0007669"/>
    <property type="project" value="UniProtKB-KW"/>
</dbReference>
<dbReference type="InterPro" id="IPR013128">
    <property type="entry name" value="Peptidase_C1A"/>
</dbReference>
<dbReference type="Pfam" id="PF00112">
    <property type="entry name" value="Peptidase_C1"/>
    <property type="match status" value="1"/>
</dbReference>
<dbReference type="GO" id="GO:0006508">
    <property type="term" value="P:proteolysis"/>
    <property type="evidence" value="ECO:0007669"/>
    <property type="project" value="UniProtKB-KW"/>
</dbReference>
<dbReference type="SMART" id="SM00645">
    <property type="entry name" value="Pept_C1"/>
    <property type="match status" value="1"/>
</dbReference>
<feature type="domain" description="Peptidase C1A papain C-terminal" evidence="8">
    <location>
        <begin position="58"/>
        <end position="292"/>
    </location>
</feature>
<dbReference type="FunFam" id="3.90.70.10:FF:000332">
    <property type="entry name" value="Cathepsin L1"/>
    <property type="match status" value="1"/>
</dbReference>
<evidence type="ECO:0000256" key="6">
    <source>
        <dbReference type="ARBA" id="ARBA00023157"/>
    </source>
</evidence>
<dbReference type="InterPro" id="IPR025660">
    <property type="entry name" value="Pept_his_AS"/>
</dbReference>
<evidence type="ECO:0000256" key="2">
    <source>
        <dbReference type="ARBA" id="ARBA00008455"/>
    </source>
</evidence>
<evidence type="ECO:0000256" key="1">
    <source>
        <dbReference type="ARBA" id="ARBA00004371"/>
    </source>
</evidence>
<keyword evidence="10" id="KW-1185">Reference proteome</keyword>
<comment type="caution">
    <text evidence="9">The sequence shown here is derived from an EMBL/GenBank/DDBJ whole genome shotgun (WGS) entry which is preliminary data.</text>
</comment>
<comment type="subcellular location">
    <subcellularLocation>
        <location evidence="1">Lysosome</location>
    </subcellularLocation>
</comment>
<evidence type="ECO:0000259" key="8">
    <source>
        <dbReference type="SMART" id="SM00645"/>
    </source>
</evidence>
<dbReference type="SUPFAM" id="SSF54001">
    <property type="entry name" value="Cysteine proteinases"/>
    <property type="match status" value="1"/>
</dbReference>
<keyword evidence="4" id="KW-0378">Hydrolase</keyword>
<gene>
    <name evidence="9" type="ORF">E2I00_011654</name>
</gene>
<dbReference type="PROSITE" id="PS00640">
    <property type="entry name" value="THIOL_PROTEASE_ASN"/>
    <property type="match status" value="1"/>
</dbReference>
<keyword evidence="6" id="KW-1015">Disulfide bond</keyword>